<dbReference type="Pfam" id="PF13516">
    <property type="entry name" value="LRR_6"/>
    <property type="match status" value="1"/>
</dbReference>
<keyword evidence="6" id="KW-1185">Reference proteome</keyword>
<evidence type="ECO:0000256" key="1">
    <source>
        <dbReference type="ARBA" id="ARBA00022468"/>
    </source>
</evidence>
<keyword evidence="1" id="KW-0343">GTPase activation</keyword>
<dbReference type="GO" id="GO:0048471">
    <property type="term" value="C:perinuclear region of cytoplasm"/>
    <property type="evidence" value="ECO:0007669"/>
    <property type="project" value="TreeGrafter"/>
</dbReference>
<dbReference type="GO" id="GO:0031267">
    <property type="term" value="F:small GTPase binding"/>
    <property type="evidence" value="ECO:0007669"/>
    <property type="project" value="TreeGrafter"/>
</dbReference>
<dbReference type="GO" id="GO:0006913">
    <property type="term" value="P:nucleocytoplasmic transport"/>
    <property type="evidence" value="ECO:0007669"/>
    <property type="project" value="TreeGrafter"/>
</dbReference>
<dbReference type="GO" id="GO:0005634">
    <property type="term" value="C:nucleus"/>
    <property type="evidence" value="ECO:0007669"/>
    <property type="project" value="TreeGrafter"/>
</dbReference>
<protein>
    <submittedName>
        <fullName evidence="5">Uncharacterized protein</fullName>
    </submittedName>
</protein>
<dbReference type="GO" id="GO:0005096">
    <property type="term" value="F:GTPase activator activity"/>
    <property type="evidence" value="ECO:0007669"/>
    <property type="project" value="UniProtKB-KW"/>
</dbReference>
<dbReference type="PANTHER" id="PTHR24113:SF12">
    <property type="entry name" value="RAN GTPASE-ACTIVATING PROTEIN 1"/>
    <property type="match status" value="1"/>
</dbReference>
<feature type="compositionally biased region" description="Basic and acidic residues" evidence="4">
    <location>
        <begin position="106"/>
        <end position="126"/>
    </location>
</feature>
<feature type="region of interest" description="Disordered" evidence="4">
    <location>
        <begin position="106"/>
        <end position="132"/>
    </location>
</feature>
<dbReference type="Ensembl" id="ENSSPUT00000005991.1">
    <property type="protein sequence ID" value="ENSSPUP00000005635.1"/>
    <property type="gene ID" value="ENSSPUG00000004356.1"/>
</dbReference>
<dbReference type="PANTHER" id="PTHR24113">
    <property type="entry name" value="RAN GTPASE-ACTIVATING PROTEIN 1"/>
    <property type="match status" value="1"/>
</dbReference>
<keyword evidence="2" id="KW-0433">Leucine-rich repeat</keyword>
<evidence type="ECO:0000256" key="2">
    <source>
        <dbReference type="ARBA" id="ARBA00022614"/>
    </source>
</evidence>
<evidence type="ECO:0000313" key="5">
    <source>
        <dbReference type="Ensembl" id="ENSSPUP00000005635.1"/>
    </source>
</evidence>
<evidence type="ECO:0000256" key="4">
    <source>
        <dbReference type="SAM" id="MobiDB-lite"/>
    </source>
</evidence>
<dbReference type="GeneTree" id="ENSGT00940000160652"/>
<accession>A0A8D0GE40</accession>
<evidence type="ECO:0000256" key="3">
    <source>
        <dbReference type="ARBA" id="ARBA00022737"/>
    </source>
</evidence>
<dbReference type="SUPFAM" id="SSF52047">
    <property type="entry name" value="RNI-like"/>
    <property type="match status" value="1"/>
</dbReference>
<dbReference type="InterPro" id="IPR027038">
    <property type="entry name" value="RanGap"/>
</dbReference>
<dbReference type="GO" id="GO:0005829">
    <property type="term" value="C:cytosol"/>
    <property type="evidence" value="ECO:0007669"/>
    <property type="project" value="TreeGrafter"/>
</dbReference>
<sequence length="132" mass="14879">MKNLKKIELTGGKLTAPGITELAQAFPKCLQLEEISLQDNWLKEQEMSEVIEIFAKVKKLKKIDLSHNEISPKTVLALAKRTTTCPNVTDLQIRADNIIILSSGHSEEIPRSSNVKSREKEKDGQTRKITLR</sequence>
<dbReference type="Gene3D" id="3.80.10.10">
    <property type="entry name" value="Ribonuclease Inhibitor"/>
    <property type="match status" value="1"/>
</dbReference>
<dbReference type="InterPro" id="IPR032675">
    <property type="entry name" value="LRR_dom_sf"/>
</dbReference>
<dbReference type="AlphaFoldDB" id="A0A8D0GE40"/>
<keyword evidence="3" id="KW-0677">Repeat</keyword>
<reference evidence="5" key="1">
    <citation type="submission" date="2025-08" db="UniProtKB">
        <authorList>
            <consortium name="Ensembl"/>
        </authorList>
    </citation>
    <scope>IDENTIFICATION</scope>
</reference>
<proteinExistence type="predicted"/>
<dbReference type="Proteomes" id="UP000694392">
    <property type="component" value="Unplaced"/>
</dbReference>
<reference evidence="5" key="2">
    <citation type="submission" date="2025-09" db="UniProtKB">
        <authorList>
            <consortium name="Ensembl"/>
        </authorList>
    </citation>
    <scope>IDENTIFICATION</scope>
</reference>
<dbReference type="InterPro" id="IPR001611">
    <property type="entry name" value="Leu-rich_rpt"/>
</dbReference>
<evidence type="ECO:0000313" key="6">
    <source>
        <dbReference type="Proteomes" id="UP000694392"/>
    </source>
</evidence>
<organism evidence="5 6">
    <name type="scientific">Sphenodon punctatus</name>
    <name type="common">Tuatara</name>
    <name type="synonym">Hatteria punctata</name>
    <dbReference type="NCBI Taxonomy" id="8508"/>
    <lineage>
        <taxon>Eukaryota</taxon>
        <taxon>Metazoa</taxon>
        <taxon>Chordata</taxon>
        <taxon>Craniata</taxon>
        <taxon>Vertebrata</taxon>
        <taxon>Euteleostomi</taxon>
        <taxon>Lepidosauria</taxon>
        <taxon>Sphenodontia</taxon>
        <taxon>Sphenodontidae</taxon>
        <taxon>Sphenodon</taxon>
    </lineage>
</organism>
<name>A0A8D0GE40_SPHPU</name>